<proteinExistence type="predicted"/>
<name>A0A4R6SME1_LABRH</name>
<protein>
    <submittedName>
        <fullName evidence="1">Uncharacterized protein</fullName>
    </submittedName>
</protein>
<dbReference type="AlphaFoldDB" id="A0A4R6SME1"/>
<reference evidence="1 2" key="1">
    <citation type="submission" date="2019-03" db="EMBL/GenBank/DDBJ databases">
        <title>Genomic Encyclopedia of Type Strains, Phase IV (KMG-IV): sequencing the most valuable type-strain genomes for metagenomic binning, comparative biology and taxonomic classification.</title>
        <authorList>
            <person name="Goeker M."/>
        </authorList>
    </citation>
    <scope>NUCLEOTIDE SEQUENCE [LARGE SCALE GENOMIC DNA]</scope>
    <source>
        <strain evidence="1 2">DSM 45361</strain>
    </source>
</reference>
<comment type="caution">
    <text evidence="1">The sequence shown here is derived from an EMBL/GenBank/DDBJ whole genome shotgun (WGS) entry which is preliminary data.</text>
</comment>
<accession>A0A4R6SME1</accession>
<evidence type="ECO:0000313" key="2">
    <source>
        <dbReference type="Proteomes" id="UP000295444"/>
    </source>
</evidence>
<organism evidence="1 2">
    <name type="scientific">Labedaea rhizosphaerae</name>
    <dbReference type="NCBI Taxonomy" id="598644"/>
    <lineage>
        <taxon>Bacteria</taxon>
        <taxon>Bacillati</taxon>
        <taxon>Actinomycetota</taxon>
        <taxon>Actinomycetes</taxon>
        <taxon>Pseudonocardiales</taxon>
        <taxon>Pseudonocardiaceae</taxon>
        <taxon>Labedaea</taxon>
    </lineage>
</organism>
<dbReference type="Proteomes" id="UP000295444">
    <property type="component" value="Unassembled WGS sequence"/>
</dbReference>
<keyword evidence="2" id="KW-1185">Reference proteome</keyword>
<dbReference type="EMBL" id="SNXZ01000001">
    <property type="protein sequence ID" value="TDQ04492.1"/>
    <property type="molecule type" value="Genomic_DNA"/>
</dbReference>
<sequence>MDRFTDADYPAVPYPGTRPVWSYVHDEGAGHPLDQVDGRWLVQPCGEDLDDWLAARNAARTADRLPVLSYGSNANPAKLTWLRETLGLPGPAVVFRARCAGLAAVWASGLRVVDDQRPATLCAMPGVVEHHAVLMATAEQLRVLDVCEGRGERYHLAELPGVDVTVGGRPVPGLLAYIGAGSIRMPLLVDGEPVRCSDVAQADAQRLVGVPAPDHGLRALVLDN</sequence>
<evidence type="ECO:0000313" key="1">
    <source>
        <dbReference type="EMBL" id="TDQ04492.1"/>
    </source>
</evidence>
<gene>
    <name evidence="1" type="ORF">EV186_101444</name>
</gene>
<dbReference type="OrthoDB" id="7626403at2"/>
<dbReference type="RefSeq" id="WP_133847385.1">
    <property type="nucleotide sequence ID" value="NZ_SNXZ01000001.1"/>
</dbReference>